<keyword evidence="1" id="KW-0808">Transferase</keyword>
<sequence>MKKILAVCGLGMGSSLILRMNIESVLRELGIDADVAHMDVSAAKTAQADLIVTNAEFIKALQGTECQLVEVNNYIDCAEIKDALRSAGL</sequence>
<name>A0ABM8ZX44_9VIBR</name>
<organism evidence="4 5">
    <name type="scientific">Vibrio stylophorae</name>
    <dbReference type="NCBI Taxonomy" id="659351"/>
    <lineage>
        <taxon>Bacteria</taxon>
        <taxon>Pseudomonadati</taxon>
        <taxon>Pseudomonadota</taxon>
        <taxon>Gammaproteobacteria</taxon>
        <taxon>Vibrionales</taxon>
        <taxon>Vibrionaceae</taxon>
        <taxon>Vibrio</taxon>
    </lineage>
</organism>
<evidence type="ECO:0000256" key="1">
    <source>
        <dbReference type="ARBA" id="ARBA00022679"/>
    </source>
</evidence>
<keyword evidence="5" id="KW-1185">Reference proteome</keyword>
<dbReference type="EMBL" id="CAKLDI010000002">
    <property type="protein sequence ID" value="CAH0535254.1"/>
    <property type="molecule type" value="Genomic_DNA"/>
</dbReference>
<proteinExistence type="predicted"/>
<gene>
    <name evidence="4" type="ORF">VST7929_02892</name>
</gene>
<evidence type="ECO:0000313" key="5">
    <source>
        <dbReference type="Proteomes" id="UP000838672"/>
    </source>
</evidence>
<evidence type="ECO:0000313" key="4">
    <source>
        <dbReference type="EMBL" id="CAH0535254.1"/>
    </source>
</evidence>
<comment type="caution">
    <text evidence="4">The sequence shown here is derived from an EMBL/GenBank/DDBJ whole genome shotgun (WGS) entry which is preliminary data.</text>
</comment>
<dbReference type="InterPro" id="IPR036095">
    <property type="entry name" value="PTS_EIIB-like_sf"/>
</dbReference>
<feature type="domain" description="PTS EIIB type-2" evidence="3">
    <location>
        <begin position="2"/>
        <end position="89"/>
    </location>
</feature>
<dbReference type="InterPro" id="IPR013011">
    <property type="entry name" value="PTS_EIIB_2"/>
</dbReference>
<dbReference type="InterPro" id="IPR003501">
    <property type="entry name" value="PTS_EIIB_2/3"/>
</dbReference>
<dbReference type="SUPFAM" id="SSF52794">
    <property type="entry name" value="PTS system IIB component-like"/>
    <property type="match status" value="1"/>
</dbReference>
<keyword evidence="2" id="KW-0598">Phosphotransferase system</keyword>
<dbReference type="Pfam" id="PF02302">
    <property type="entry name" value="PTS_IIB"/>
    <property type="match status" value="1"/>
</dbReference>
<evidence type="ECO:0000256" key="2">
    <source>
        <dbReference type="ARBA" id="ARBA00022683"/>
    </source>
</evidence>
<protein>
    <recommendedName>
        <fullName evidence="3">PTS EIIB type-2 domain-containing protein</fullName>
    </recommendedName>
</protein>
<dbReference type="CDD" id="cd05563">
    <property type="entry name" value="PTS_IIB_ascorbate"/>
    <property type="match status" value="1"/>
</dbReference>
<dbReference type="Proteomes" id="UP000838672">
    <property type="component" value="Unassembled WGS sequence"/>
</dbReference>
<evidence type="ECO:0000259" key="3">
    <source>
        <dbReference type="PROSITE" id="PS51099"/>
    </source>
</evidence>
<dbReference type="Gene3D" id="3.40.50.2300">
    <property type="match status" value="1"/>
</dbReference>
<dbReference type="RefSeq" id="WP_237468121.1">
    <property type="nucleotide sequence ID" value="NZ_CAKLDI010000002.1"/>
</dbReference>
<dbReference type="PROSITE" id="PS51099">
    <property type="entry name" value="PTS_EIIB_TYPE_2"/>
    <property type="match status" value="1"/>
</dbReference>
<accession>A0ABM8ZX44</accession>
<reference evidence="4" key="1">
    <citation type="submission" date="2021-11" db="EMBL/GenBank/DDBJ databases">
        <authorList>
            <person name="Rodrigo-Torres L."/>
            <person name="Arahal R. D."/>
            <person name="Lucena T."/>
        </authorList>
    </citation>
    <scope>NUCLEOTIDE SEQUENCE</scope>
    <source>
        <strain evidence="4">CECT 7929</strain>
    </source>
</reference>